<keyword evidence="3" id="KW-1185">Reference proteome</keyword>
<organism evidence="2 3">
    <name type="scientific">Pseudonocardia bannensis</name>
    <dbReference type="NCBI Taxonomy" id="630973"/>
    <lineage>
        <taxon>Bacteria</taxon>
        <taxon>Bacillati</taxon>
        <taxon>Actinomycetota</taxon>
        <taxon>Actinomycetes</taxon>
        <taxon>Pseudonocardiales</taxon>
        <taxon>Pseudonocardiaceae</taxon>
        <taxon>Pseudonocardia</taxon>
    </lineage>
</organism>
<feature type="transmembrane region" description="Helical" evidence="1">
    <location>
        <begin position="6"/>
        <end position="31"/>
    </location>
</feature>
<gene>
    <name evidence="2" type="ORF">HF519_23055</name>
</gene>
<feature type="transmembrane region" description="Helical" evidence="1">
    <location>
        <begin position="78"/>
        <end position="95"/>
    </location>
</feature>
<dbReference type="AlphaFoldDB" id="A0A848DPE4"/>
<reference evidence="2 3" key="1">
    <citation type="submission" date="2020-04" db="EMBL/GenBank/DDBJ databases">
        <authorList>
            <person name="Klaysubun C."/>
            <person name="Duangmal K."/>
            <person name="Lipun K."/>
        </authorList>
    </citation>
    <scope>NUCLEOTIDE SEQUENCE [LARGE SCALE GENOMIC DNA]</scope>
    <source>
        <strain evidence="2 3">DSM 45300</strain>
    </source>
</reference>
<dbReference type="EMBL" id="JAAXKZ010000109">
    <property type="protein sequence ID" value="NMH94405.1"/>
    <property type="molecule type" value="Genomic_DNA"/>
</dbReference>
<evidence type="ECO:0000313" key="3">
    <source>
        <dbReference type="Proteomes" id="UP000586918"/>
    </source>
</evidence>
<evidence type="ECO:0008006" key="4">
    <source>
        <dbReference type="Google" id="ProtNLM"/>
    </source>
</evidence>
<feature type="transmembrane region" description="Helical" evidence="1">
    <location>
        <begin position="52"/>
        <end position="72"/>
    </location>
</feature>
<dbReference type="RefSeq" id="WP_169415090.1">
    <property type="nucleotide sequence ID" value="NZ_JAAXKZ010000109.1"/>
</dbReference>
<accession>A0A848DPE4</accession>
<keyword evidence="1" id="KW-1133">Transmembrane helix</keyword>
<comment type="caution">
    <text evidence="2">The sequence shown here is derived from an EMBL/GenBank/DDBJ whole genome shotgun (WGS) entry which is preliminary data.</text>
</comment>
<proteinExistence type="predicted"/>
<sequence>MGAVVGIVAAVVALVGLLAALGHVGYLAMLNSAAKQRGAAGQPVADYVSSRWKVAGGAAGVAALGLLLTTGSGVGTDILGMLLGAGGGLVGYQALNSTRARYRSQP</sequence>
<name>A0A848DPE4_9PSEU</name>
<keyword evidence="1" id="KW-0472">Membrane</keyword>
<keyword evidence="1" id="KW-0812">Transmembrane</keyword>
<evidence type="ECO:0000256" key="1">
    <source>
        <dbReference type="SAM" id="Phobius"/>
    </source>
</evidence>
<evidence type="ECO:0000313" key="2">
    <source>
        <dbReference type="EMBL" id="NMH94405.1"/>
    </source>
</evidence>
<protein>
    <recommendedName>
        <fullName evidence="4">Transmembrane protein</fullName>
    </recommendedName>
</protein>
<dbReference type="Proteomes" id="UP000586918">
    <property type="component" value="Unassembled WGS sequence"/>
</dbReference>